<dbReference type="InterPro" id="IPR037523">
    <property type="entry name" value="VOC_core"/>
</dbReference>
<dbReference type="Proteomes" id="UP000321805">
    <property type="component" value="Chromosome"/>
</dbReference>
<evidence type="ECO:0000313" key="3">
    <source>
        <dbReference type="Proteomes" id="UP000321805"/>
    </source>
</evidence>
<dbReference type="PROSITE" id="PS51819">
    <property type="entry name" value="VOC"/>
    <property type="match status" value="1"/>
</dbReference>
<protein>
    <submittedName>
        <fullName evidence="2">VOC family virulence protein</fullName>
    </submittedName>
</protein>
<dbReference type="SUPFAM" id="SSF54593">
    <property type="entry name" value="Glyoxalase/Bleomycin resistance protein/Dihydroxybiphenyl dioxygenase"/>
    <property type="match status" value="1"/>
</dbReference>
<dbReference type="InterPro" id="IPR029068">
    <property type="entry name" value="Glyas_Bleomycin-R_OHBP_Dase"/>
</dbReference>
<proteinExistence type="predicted"/>
<gene>
    <name evidence="2" type="ORF">FSW04_23415</name>
</gene>
<dbReference type="Gene3D" id="3.10.180.10">
    <property type="entry name" value="2,3-Dihydroxybiphenyl 1,2-Dioxygenase, domain 1"/>
    <property type="match status" value="1"/>
</dbReference>
<keyword evidence="3" id="KW-1185">Reference proteome</keyword>
<dbReference type="AlphaFoldDB" id="A0A5B8UC57"/>
<dbReference type="InterPro" id="IPR050383">
    <property type="entry name" value="GlyoxalaseI/FosfomycinResist"/>
</dbReference>
<dbReference type="PANTHER" id="PTHR21366:SF14">
    <property type="entry name" value="GLYOXALASE DOMAIN-CONTAINING PROTEIN 5"/>
    <property type="match status" value="1"/>
</dbReference>
<dbReference type="EMBL" id="CP042430">
    <property type="protein sequence ID" value="QEC50241.1"/>
    <property type="molecule type" value="Genomic_DNA"/>
</dbReference>
<sequence length="143" mass="15105">MAVSGPGSLGDGITLDHVVIAVSDWARSNAFYRDVCGAEVVELTEPPPRRWRYRFGDILFNVHGPGMDPSPVARIPAAPGMADLCLVWPGTAEQAVEHLQACGVAVEEGPVPRNGAGGPGLSVYFRDPDGALLEFISYAHPPG</sequence>
<reference evidence="2 3" key="1">
    <citation type="journal article" date="2018" name="J. Microbiol.">
        <title>Baekduia soli gen. nov., sp. nov., a novel bacterium isolated from the soil of Baekdu Mountain and proposal of a novel family name, Baekduiaceae fam. nov.</title>
        <authorList>
            <person name="An D.S."/>
            <person name="Siddiqi M.Z."/>
            <person name="Kim K.H."/>
            <person name="Yu H.S."/>
            <person name="Im W.T."/>
        </authorList>
    </citation>
    <scope>NUCLEOTIDE SEQUENCE [LARGE SCALE GENOMIC DNA]</scope>
    <source>
        <strain evidence="2 3">BR7-21</strain>
    </source>
</reference>
<dbReference type="Pfam" id="PF00903">
    <property type="entry name" value="Glyoxalase"/>
    <property type="match status" value="1"/>
</dbReference>
<dbReference type="KEGG" id="bsol:FSW04_23415"/>
<feature type="domain" description="VOC" evidence="1">
    <location>
        <begin position="14"/>
        <end position="138"/>
    </location>
</feature>
<dbReference type="OrthoDB" id="5242400at2"/>
<dbReference type="PANTHER" id="PTHR21366">
    <property type="entry name" value="GLYOXALASE FAMILY PROTEIN"/>
    <property type="match status" value="1"/>
</dbReference>
<evidence type="ECO:0000259" key="1">
    <source>
        <dbReference type="PROSITE" id="PS51819"/>
    </source>
</evidence>
<dbReference type="InterPro" id="IPR004360">
    <property type="entry name" value="Glyas_Fos-R_dOase_dom"/>
</dbReference>
<organism evidence="2 3">
    <name type="scientific">Baekduia soli</name>
    <dbReference type="NCBI Taxonomy" id="496014"/>
    <lineage>
        <taxon>Bacteria</taxon>
        <taxon>Bacillati</taxon>
        <taxon>Actinomycetota</taxon>
        <taxon>Thermoleophilia</taxon>
        <taxon>Solirubrobacterales</taxon>
        <taxon>Baekduiaceae</taxon>
        <taxon>Baekduia</taxon>
    </lineage>
</organism>
<evidence type="ECO:0000313" key="2">
    <source>
        <dbReference type="EMBL" id="QEC50241.1"/>
    </source>
</evidence>
<name>A0A5B8UC57_9ACTN</name>
<accession>A0A5B8UC57</accession>